<dbReference type="Pfam" id="PF07690">
    <property type="entry name" value="MFS_1"/>
    <property type="match status" value="1"/>
</dbReference>
<feature type="transmembrane region" description="Helical" evidence="7">
    <location>
        <begin position="206"/>
        <end position="231"/>
    </location>
</feature>
<evidence type="ECO:0000256" key="4">
    <source>
        <dbReference type="ARBA" id="ARBA00022692"/>
    </source>
</evidence>
<dbReference type="InterPro" id="IPR051788">
    <property type="entry name" value="MFS_Transporter"/>
</dbReference>
<feature type="transmembrane region" description="Helical" evidence="7">
    <location>
        <begin position="40"/>
        <end position="62"/>
    </location>
</feature>
<accession>A0A5P1WZ63</accession>
<keyword evidence="5 7" id="KW-1133">Transmembrane helix</keyword>
<comment type="subcellular location">
    <subcellularLocation>
        <location evidence="1">Cell membrane</location>
        <topology evidence="1">Multi-pass membrane protein</topology>
    </subcellularLocation>
</comment>
<gene>
    <name evidence="9" type="ORF">F0161_00205</name>
</gene>
<name>A0A5P1WZ63_9LACO</name>
<dbReference type="InterPro" id="IPR036259">
    <property type="entry name" value="MFS_trans_sf"/>
</dbReference>
<dbReference type="InterPro" id="IPR020846">
    <property type="entry name" value="MFS_dom"/>
</dbReference>
<keyword evidence="4 7" id="KW-0812">Transmembrane</keyword>
<feature type="transmembrane region" description="Helical" evidence="7">
    <location>
        <begin position="336"/>
        <end position="357"/>
    </location>
</feature>
<evidence type="ECO:0000256" key="5">
    <source>
        <dbReference type="ARBA" id="ARBA00022989"/>
    </source>
</evidence>
<feature type="transmembrane region" description="Helical" evidence="7">
    <location>
        <begin position="7"/>
        <end position="28"/>
    </location>
</feature>
<feature type="transmembrane region" description="Helical" evidence="7">
    <location>
        <begin position="363"/>
        <end position="386"/>
    </location>
</feature>
<feature type="transmembrane region" description="Helical" evidence="7">
    <location>
        <begin position="302"/>
        <end position="324"/>
    </location>
</feature>
<dbReference type="PROSITE" id="PS50850">
    <property type="entry name" value="MFS"/>
    <property type="match status" value="1"/>
</dbReference>
<feature type="transmembrane region" description="Helical" evidence="7">
    <location>
        <begin position="74"/>
        <end position="93"/>
    </location>
</feature>
<evidence type="ECO:0000256" key="3">
    <source>
        <dbReference type="ARBA" id="ARBA00022448"/>
    </source>
</evidence>
<sequence>MTNKMKLHLSLSLYINYIIHGFGLIILAQNMASLGHLWNAPIATVSYVVSGIGIGRLLAYFTFGYLSDRFGRKLLIYIGMGTYLIFFTGIPFAPNIQVAYVLSILAGVANSGLDSGTYPTFMEMGGKESASNVFIKAAMSLGEFVLPLLVTMLEAKSMWFGWSFMLPVALLVINLILVTRVQFPQRNQAHQTGVVREGNISSAKKWIASGALSIYGYSSMAVMILFTQWITMYSTKELGYSSLVAHGLLSLYSLGSISGVVIVFALLRRQVSESLLLIVNNLISLLALIVICMTTVQMVSAVAAFIFGFTAASGMMQVALNMFLRLFPTHKGIVTGTYFMFGSIATFTVPIVTGWLSKTSIALAMQFDILIAILGTIVVIVAAVMLREKHALSTMERVVLE</sequence>
<dbReference type="Proteomes" id="UP000325295">
    <property type="component" value="Chromosome"/>
</dbReference>
<dbReference type="GO" id="GO:0005886">
    <property type="term" value="C:plasma membrane"/>
    <property type="evidence" value="ECO:0007669"/>
    <property type="project" value="UniProtKB-SubCell"/>
</dbReference>
<dbReference type="RefSeq" id="WP_150202989.1">
    <property type="nucleotide sequence ID" value="NZ_CP043939.1"/>
</dbReference>
<organism evidence="9 10">
    <name type="scientific">Paucilactobacillus nenjiangensis</name>
    <dbReference type="NCBI Taxonomy" id="1296540"/>
    <lineage>
        <taxon>Bacteria</taxon>
        <taxon>Bacillati</taxon>
        <taxon>Bacillota</taxon>
        <taxon>Bacilli</taxon>
        <taxon>Lactobacillales</taxon>
        <taxon>Lactobacillaceae</taxon>
        <taxon>Paucilactobacillus</taxon>
    </lineage>
</organism>
<dbReference type="SUPFAM" id="SSF103473">
    <property type="entry name" value="MFS general substrate transporter"/>
    <property type="match status" value="1"/>
</dbReference>
<feature type="transmembrane region" description="Helical" evidence="7">
    <location>
        <begin position="274"/>
        <end position="296"/>
    </location>
</feature>
<dbReference type="InterPro" id="IPR011701">
    <property type="entry name" value="MFS"/>
</dbReference>
<dbReference type="AlphaFoldDB" id="A0A5P1WZ63"/>
<protein>
    <submittedName>
        <fullName evidence="9">MFS transporter</fullName>
    </submittedName>
</protein>
<dbReference type="OrthoDB" id="7066727at2"/>
<feature type="transmembrane region" description="Helical" evidence="7">
    <location>
        <begin position="243"/>
        <end position="267"/>
    </location>
</feature>
<keyword evidence="10" id="KW-1185">Reference proteome</keyword>
<feature type="domain" description="Major facilitator superfamily (MFS) profile" evidence="8">
    <location>
        <begin position="9"/>
        <end position="390"/>
    </location>
</feature>
<dbReference type="PANTHER" id="PTHR23514:SF3">
    <property type="entry name" value="BYPASS OF STOP CODON PROTEIN 6"/>
    <property type="match status" value="1"/>
</dbReference>
<dbReference type="PANTHER" id="PTHR23514">
    <property type="entry name" value="BYPASS OF STOP CODON PROTEIN 6"/>
    <property type="match status" value="1"/>
</dbReference>
<evidence type="ECO:0000256" key="1">
    <source>
        <dbReference type="ARBA" id="ARBA00004651"/>
    </source>
</evidence>
<dbReference type="EMBL" id="CP043939">
    <property type="protein sequence ID" value="QER66435.1"/>
    <property type="molecule type" value="Genomic_DNA"/>
</dbReference>
<feature type="transmembrane region" description="Helical" evidence="7">
    <location>
        <begin position="159"/>
        <end position="178"/>
    </location>
</feature>
<evidence type="ECO:0000259" key="8">
    <source>
        <dbReference type="PROSITE" id="PS50850"/>
    </source>
</evidence>
<evidence type="ECO:0000256" key="6">
    <source>
        <dbReference type="ARBA" id="ARBA00023136"/>
    </source>
</evidence>
<evidence type="ECO:0000313" key="9">
    <source>
        <dbReference type="EMBL" id="QER66435.1"/>
    </source>
</evidence>
<keyword evidence="3" id="KW-0813">Transport</keyword>
<comment type="similarity">
    <text evidence="2">Belongs to the major facilitator superfamily.</text>
</comment>
<evidence type="ECO:0000256" key="7">
    <source>
        <dbReference type="SAM" id="Phobius"/>
    </source>
</evidence>
<dbReference type="GO" id="GO:0022857">
    <property type="term" value="F:transmembrane transporter activity"/>
    <property type="evidence" value="ECO:0007669"/>
    <property type="project" value="InterPro"/>
</dbReference>
<dbReference type="Gene3D" id="1.20.1250.20">
    <property type="entry name" value="MFS general substrate transporter like domains"/>
    <property type="match status" value="2"/>
</dbReference>
<evidence type="ECO:0000256" key="2">
    <source>
        <dbReference type="ARBA" id="ARBA00008335"/>
    </source>
</evidence>
<reference evidence="9 10" key="1">
    <citation type="submission" date="2019-09" db="EMBL/GenBank/DDBJ databases">
        <title>Complete Genome Sequence of Lactobacillus nenjiangensis SH-Y15, isolated from sauerkraut.</title>
        <authorList>
            <person name="Yang H."/>
        </authorList>
    </citation>
    <scope>NUCLEOTIDE SEQUENCE [LARGE SCALE GENOMIC DNA]</scope>
    <source>
        <strain evidence="9 10">SH-Y15</strain>
    </source>
</reference>
<evidence type="ECO:0000313" key="10">
    <source>
        <dbReference type="Proteomes" id="UP000325295"/>
    </source>
</evidence>
<proteinExistence type="inferred from homology"/>
<keyword evidence="6 7" id="KW-0472">Membrane</keyword>
<dbReference type="KEGG" id="lnn:F0161_00205"/>